<dbReference type="InterPro" id="IPR029063">
    <property type="entry name" value="SAM-dependent_MTases_sf"/>
</dbReference>
<dbReference type="AlphaFoldDB" id="A0AAV8WFP0"/>
<keyword evidence="3 5" id="KW-0808">Transferase</keyword>
<keyword evidence="8" id="KW-1185">Reference proteome</keyword>
<dbReference type="GO" id="GO:0070475">
    <property type="term" value="P:rRNA base methylation"/>
    <property type="evidence" value="ECO:0007669"/>
    <property type="project" value="TreeGrafter"/>
</dbReference>
<dbReference type="Pfam" id="PF05971">
    <property type="entry name" value="Methyltransf_10"/>
    <property type="match status" value="1"/>
</dbReference>
<evidence type="ECO:0000256" key="5">
    <source>
        <dbReference type="PIRNR" id="PIRNR037350"/>
    </source>
</evidence>
<feature type="binding site" evidence="6">
    <location>
        <position position="178"/>
    </location>
    <ligand>
        <name>S-adenosyl-L-methionine</name>
        <dbReference type="ChEBI" id="CHEBI:59789"/>
    </ligand>
</feature>
<proteinExistence type="inferred from homology"/>
<dbReference type="Gene3D" id="3.40.50.150">
    <property type="entry name" value="Vaccinia Virus protein VP39"/>
    <property type="match status" value="1"/>
</dbReference>
<reference evidence="7 8" key="1">
    <citation type="journal article" date="2023" name="Insect Mol. Biol.">
        <title>Genome sequencing provides insights into the evolution of gene families encoding plant cell wall-degrading enzymes in longhorned beetles.</title>
        <authorList>
            <person name="Shin N.R."/>
            <person name="Okamura Y."/>
            <person name="Kirsch R."/>
            <person name="Pauchet Y."/>
        </authorList>
    </citation>
    <scope>NUCLEOTIDE SEQUENCE [LARGE SCALE GENOMIC DNA]</scope>
    <source>
        <strain evidence="7">EAD_L_NR</strain>
    </source>
</reference>
<feature type="binding site" evidence="6">
    <location>
        <position position="81"/>
    </location>
    <ligand>
        <name>S-adenosyl-L-methionine</name>
        <dbReference type="ChEBI" id="CHEBI:59789"/>
    </ligand>
</feature>
<evidence type="ECO:0000256" key="4">
    <source>
        <dbReference type="ARBA" id="ARBA00022691"/>
    </source>
</evidence>
<accession>A0AAV8WFP0</accession>
<dbReference type="InterPro" id="IPR017182">
    <property type="entry name" value="METTL16/PsiM"/>
</dbReference>
<keyword evidence="4 6" id="KW-0949">S-adenosyl-L-methionine</keyword>
<dbReference type="GO" id="GO:0008168">
    <property type="term" value="F:methyltransferase activity"/>
    <property type="evidence" value="ECO:0007669"/>
    <property type="project" value="UniProtKB-UniRule"/>
</dbReference>
<dbReference type="CDD" id="cd02440">
    <property type="entry name" value="AdoMet_MTases"/>
    <property type="match status" value="1"/>
</dbReference>
<evidence type="ECO:0000256" key="6">
    <source>
        <dbReference type="PIRSR" id="PIRSR037350-1"/>
    </source>
</evidence>
<protein>
    <recommendedName>
        <fullName evidence="5">U6 small nuclear RNA (adenine-(43)-N(6))-methyltransferase</fullName>
        <ecNumber evidence="5">2.1.1.-</ecNumber>
    </recommendedName>
</protein>
<evidence type="ECO:0000256" key="3">
    <source>
        <dbReference type="ARBA" id="ARBA00022679"/>
    </source>
</evidence>
<evidence type="ECO:0000256" key="2">
    <source>
        <dbReference type="ARBA" id="ARBA00022603"/>
    </source>
</evidence>
<evidence type="ECO:0000313" key="7">
    <source>
        <dbReference type="EMBL" id="KAJ8925349.1"/>
    </source>
</evidence>
<dbReference type="SUPFAM" id="SSF53335">
    <property type="entry name" value="S-adenosyl-L-methionine-dependent methyltransferases"/>
    <property type="match status" value="1"/>
</dbReference>
<dbReference type="PIRSF" id="PIRSF037350">
    <property type="entry name" value="Mtase_ZK1128_prd"/>
    <property type="match status" value="1"/>
</dbReference>
<feature type="binding site" evidence="6">
    <location>
        <position position="130"/>
    </location>
    <ligand>
        <name>S-adenosyl-L-methionine</name>
        <dbReference type="ChEBI" id="CHEBI:59789"/>
    </ligand>
</feature>
<gene>
    <name evidence="7" type="ORF">NQ315_009179</name>
</gene>
<name>A0AAV8WFP0_9CUCU</name>
<dbReference type="PANTHER" id="PTHR13393">
    <property type="entry name" value="SAM-DEPENDENT METHYLTRANSFERASE"/>
    <property type="match status" value="1"/>
</dbReference>
<keyword evidence="2 5" id="KW-0489">Methyltransferase</keyword>
<dbReference type="PANTHER" id="PTHR13393:SF0">
    <property type="entry name" value="RNA N6-ADENOSINE-METHYLTRANSFERASE METTL16"/>
    <property type="match status" value="1"/>
</dbReference>
<comment type="similarity">
    <text evidence="1 5">Belongs to the methyltransferase superfamily. METTL16/RlmF family.</text>
</comment>
<dbReference type="EC" id="2.1.1.-" evidence="5"/>
<comment type="caution">
    <text evidence="7">The sequence shown here is derived from an EMBL/GenBank/DDBJ whole genome shotgun (WGS) entry which is preliminary data.</text>
</comment>
<dbReference type="Proteomes" id="UP001159042">
    <property type="component" value="Unassembled WGS sequence"/>
</dbReference>
<dbReference type="GO" id="GO:0005634">
    <property type="term" value="C:nucleus"/>
    <property type="evidence" value="ECO:0007669"/>
    <property type="project" value="TreeGrafter"/>
</dbReference>
<dbReference type="InterPro" id="IPR010286">
    <property type="entry name" value="METTL16/RlmF"/>
</dbReference>
<feature type="binding site" evidence="6">
    <location>
        <position position="107"/>
    </location>
    <ligand>
        <name>S-adenosyl-L-methionine</name>
        <dbReference type="ChEBI" id="CHEBI:59789"/>
    </ligand>
</feature>
<dbReference type="EMBL" id="JANEYG010000001">
    <property type="protein sequence ID" value="KAJ8925349.1"/>
    <property type="molecule type" value="Genomic_DNA"/>
</dbReference>
<evidence type="ECO:0000313" key="8">
    <source>
        <dbReference type="Proteomes" id="UP001159042"/>
    </source>
</evidence>
<sequence>MSMNKYMHPRNIYRSPPDFKKLALEFPEFQPFVKQDVTGKVSIDFKDVNSLRALSCTLLKKDFGLLVEIPPCKLVPTIPLRLNYILWIEDLLDVAGNSNGITGIDIGTGASCIYPLLASKKNKWSMIATEKDIESIAYAKDNIERNSLQKYITVVEVKGENLLLDIIGDKTYDFCMCNPPFFSNVQELHPFFKSRSTARPHPKNAFCASVNEVVSEGGEVEFIKRLINESKKIDRRVKIYSTMVGHKSSLPKLKKALRDVEVSSFSETYFCQGNTTRWGLAWTFFEDFDLKKVPDPIKQQTKSTKMKQPVIHPLSSSDDVSITYFSDKILKMLVDLNMIVEEVTRNKNILRYFVTAFSNTWSNQRRKRREKMKKLKEDAKEGAVEDASKFESVAENSTVNISDESLGADFDVNVDSPGKRSHEECFEGSFIKKLKISTNNGDEAVAFFKFMLAIRTEESKVYLELNCVEPYDNRDYLYQILQYIKNNLT</sequence>
<evidence type="ECO:0000256" key="1">
    <source>
        <dbReference type="ARBA" id="ARBA00005878"/>
    </source>
</evidence>
<organism evidence="7 8">
    <name type="scientific">Exocentrus adspersus</name>
    <dbReference type="NCBI Taxonomy" id="1586481"/>
    <lineage>
        <taxon>Eukaryota</taxon>
        <taxon>Metazoa</taxon>
        <taxon>Ecdysozoa</taxon>
        <taxon>Arthropoda</taxon>
        <taxon>Hexapoda</taxon>
        <taxon>Insecta</taxon>
        <taxon>Pterygota</taxon>
        <taxon>Neoptera</taxon>
        <taxon>Endopterygota</taxon>
        <taxon>Coleoptera</taxon>
        <taxon>Polyphaga</taxon>
        <taxon>Cucujiformia</taxon>
        <taxon>Chrysomeloidea</taxon>
        <taxon>Cerambycidae</taxon>
        <taxon>Lamiinae</taxon>
        <taxon>Acanthocinini</taxon>
        <taxon>Exocentrus</taxon>
    </lineage>
</organism>